<dbReference type="GeneTree" id="ENSGT01040000241496"/>
<sequence length="178" mass="19777">MTEHTRVIVLVPFFSLPGKSPRKGQISQTCSRCGTLMLGAASFTTTVFCPIQKHSPPPRSLLHCQAPQHEVERAHLSTRLWTALQRHPEAAILPPTWALDTAQGLSSTRHAQELMVSAGSLVFPRMPFCEHMAELPNCPQTPNLICGTDGLTYENECHLCLTRMKTMKDIQIMKDGQC</sequence>
<accession>A0A8C6GL89</accession>
<dbReference type="GO" id="GO:0005576">
    <property type="term" value="C:extracellular region"/>
    <property type="evidence" value="ECO:0007669"/>
    <property type="project" value="UniProtKB-SubCell"/>
</dbReference>
<keyword evidence="3" id="KW-1015">Disulfide bond</keyword>
<dbReference type="PROSITE" id="PS51465">
    <property type="entry name" value="KAZAL_2"/>
    <property type="match status" value="1"/>
</dbReference>
<dbReference type="PANTHER" id="PTHR21179:SF0">
    <property type="entry name" value="SERINE PROTEASE INHIBITOR KAZAL-TYPE 4"/>
    <property type="match status" value="1"/>
</dbReference>
<dbReference type="Pfam" id="PF00050">
    <property type="entry name" value="Kazal_1"/>
    <property type="match status" value="1"/>
</dbReference>
<keyword evidence="2" id="KW-0964">Secreted</keyword>
<evidence type="ECO:0000256" key="1">
    <source>
        <dbReference type="ARBA" id="ARBA00004613"/>
    </source>
</evidence>
<dbReference type="InterPro" id="IPR036058">
    <property type="entry name" value="Kazal_dom_sf"/>
</dbReference>
<dbReference type="InterPro" id="IPR002350">
    <property type="entry name" value="Kazal_dom"/>
</dbReference>
<evidence type="ECO:0000256" key="3">
    <source>
        <dbReference type="ARBA" id="ARBA00023157"/>
    </source>
</evidence>
<comment type="subcellular location">
    <subcellularLocation>
        <location evidence="1">Secreted</location>
    </subcellularLocation>
</comment>
<evidence type="ECO:0000313" key="5">
    <source>
        <dbReference type="Ensembl" id="ENSMSIP00000007879.1"/>
    </source>
</evidence>
<dbReference type="Ensembl" id="ENSMSIT00000010027.1">
    <property type="protein sequence ID" value="ENSMSIP00000007879.1"/>
    <property type="gene ID" value="ENSMSIG00000007019.1"/>
</dbReference>
<proteinExistence type="predicted"/>
<dbReference type="Proteomes" id="UP000694415">
    <property type="component" value="Unplaced"/>
</dbReference>
<protein>
    <recommendedName>
        <fullName evidence="4">Kazal-like domain-containing protein</fullName>
    </recommendedName>
</protein>
<keyword evidence="6" id="KW-1185">Reference proteome</keyword>
<dbReference type="GO" id="GO:0004867">
    <property type="term" value="F:serine-type endopeptidase inhibitor activity"/>
    <property type="evidence" value="ECO:0007669"/>
    <property type="project" value="InterPro"/>
</dbReference>
<evidence type="ECO:0000256" key="2">
    <source>
        <dbReference type="ARBA" id="ARBA00022525"/>
    </source>
</evidence>
<organism evidence="5 6">
    <name type="scientific">Mus spicilegus</name>
    <name type="common">Mound-building mouse</name>
    <dbReference type="NCBI Taxonomy" id="10103"/>
    <lineage>
        <taxon>Eukaryota</taxon>
        <taxon>Metazoa</taxon>
        <taxon>Chordata</taxon>
        <taxon>Craniata</taxon>
        <taxon>Vertebrata</taxon>
        <taxon>Euteleostomi</taxon>
        <taxon>Mammalia</taxon>
        <taxon>Eutheria</taxon>
        <taxon>Euarchontoglires</taxon>
        <taxon>Glires</taxon>
        <taxon>Rodentia</taxon>
        <taxon>Myomorpha</taxon>
        <taxon>Muroidea</taxon>
        <taxon>Muridae</taxon>
        <taxon>Murinae</taxon>
        <taxon>Mus</taxon>
        <taxon>Mus</taxon>
    </lineage>
</organism>
<dbReference type="SMART" id="SM00280">
    <property type="entry name" value="KAZAL"/>
    <property type="match status" value="1"/>
</dbReference>
<reference evidence="5" key="2">
    <citation type="submission" date="2025-09" db="UniProtKB">
        <authorList>
            <consortium name="Ensembl"/>
        </authorList>
    </citation>
    <scope>IDENTIFICATION</scope>
</reference>
<dbReference type="SUPFAM" id="SSF100895">
    <property type="entry name" value="Kazal-type serine protease inhibitors"/>
    <property type="match status" value="1"/>
</dbReference>
<dbReference type="PANTHER" id="PTHR21179">
    <property type="entry name" value="SERINE-TYPE ENDOPEPTIDASE INHIBITOR"/>
    <property type="match status" value="1"/>
</dbReference>
<dbReference type="Gene3D" id="3.30.60.30">
    <property type="match status" value="1"/>
</dbReference>
<evidence type="ECO:0000313" key="6">
    <source>
        <dbReference type="Proteomes" id="UP000694415"/>
    </source>
</evidence>
<reference evidence="5" key="1">
    <citation type="submission" date="2025-08" db="UniProtKB">
        <authorList>
            <consortium name="Ensembl"/>
        </authorList>
    </citation>
    <scope>IDENTIFICATION</scope>
</reference>
<dbReference type="InterPro" id="IPR039932">
    <property type="entry name" value="Spink4-like"/>
</dbReference>
<evidence type="ECO:0000259" key="4">
    <source>
        <dbReference type="PROSITE" id="PS51465"/>
    </source>
</evidence>
<dbReference type="AlphaFoldDB" id="A0A8C6GL89"/>
<dbReference type="PROSITE" id="PS00282">
    <property type="entry name" value="KAZAL_1"/>
    <property type="match status" value="1"/>
</dbReference>
<name>A0A8C6GL89_MUSSI</name>
<feature type="domain" description="Kazal-like" evidence="4">
    <location>
        <begin position="123"/>
        <end position="178"/>
    </location>
</feature>